<evidence type="ECO:0000259" key="1">
    <source>
        <dbReference type="Pfam" id="PF03781"/>
    </source>
</evidence>
<dbReference type="RefSeq" id="WP_230435283.1">
    <property type="nucleotide sequence ID" value="NZ_CP087715.1"/>
</dbReference>
<gene>
    <name evidence="2" type="ORF">ACFQ2X_00270</name>
</gene>
<feature type="domain" description="Sulfatase-modifying factor enzyme-like" evidence="1">
    <location>
        <begin position="13"/>
        <end position="221"/>
    </location>
</feature>
<dbReference type="InterPro" id="IPR051043">
    <property type="entry name" value="Sulfatase_Mod_Factor_Kinase"/>
</dbReference>
<dbReference type="PANTHER" id="PTHR23150">
    <property type="entry name" value="SULFATASE MODIFYING FACTOR 1, 2"/>
    <property type="match status" value="1"/>
</dbReference>
<accession>A0ABW3U3N8</accession>
<dbReference type="SUPFAM" id="SSF56436">
    <property type="entry name" value="C-type lectin-like"/>
    <property type="match status" value="1"/>
</dbReference>
<keyword evidence="3" id="KW-1185">Reference proteome</keyword>
<name>A0ABW3U3N8_9GAMM</name>
<organism evidence="2 3">
    <name type="scientific">Microbulbifer celer</name>
    <dbReference type="NCBI Taxonomy" id="435905"/>
    <lineage>
        <taxon>Bacteria</taxon>
        <taxon>Pseudomonadati</taxon>
        <taxon>Pseudomonadota</taxon>
        <taxon>Gammaproteobacteria</taxon>
        <taxon>Cellvibrionales</taxon>
        <taxon>Microbulbiferaceae</taxon>
        <taxon>Microbulbifer</taxon>
    </lineage>
</organism>
<evidence type="ECO:0000313" key="2">
    <source>
        <dbReference type="EMBL" id="MFD1215019.1"/>
    </source>
</evidence>
<dbReference type="InterPro" id="IPR005532">
    <property type="entry name" value="SUMF_dom"/>
</dbReference>
<protein>
    <submittedName>
        <fullName evidence="2">Formylglycine-generating enzyme family protein</fullName>
    </submittedName>
</protein>
<dbReference type="InterPro" id="IPR042095">
    <property type="entry name" value="SUMF_sf"/>
</dbReference>
<dbReference type="InterPro" id="IPR016187">
    <property type="entry name" value="CTDL_fold"/>
</dbReference>
<sequence>MKLEEVSNWMIPIPKGSIGLRDDRKKEKWSVEIHKFLLSKFPITQELYSSVMADNPSAFIGSHNPVEMVSWYDAVQFCNTLSRVSGLYECYLIDLDSEAVDLIDSANGYRLPTDAEWEYACRANTKAVQYGPINEIAWYEKNSEATTHEVGLKAENDFGLFDMLGNVWEWCWDVYDPKVYGPYRVFRGGGWCDSEGGCLASNRRRSHPTYKIDDLGFRIARSVRSD</sequence>
<dbReference type="Pfam" id="PF03781">
    <property type="entry name" value="FGE-sulfatase"/>
    <property type="match status" value="1"/>
</dbReference>
<dbReference type="Proteomes" id="UP001597264">
    <property type="component" value="Unassembled WGS sequence"/>
</dbReference>
<evidence type="ECO:0000313" key="3">
    <source>
        <dbReference type="Proteomes" id="UP001597264"/>
    </source>
</evidence>
<comment type="caution">
    <text evidence="2">The sequence shown here is derived from an EMBL/GenBank/DDBJ whole genome shotgun (WGS) entry which is preliminary data.</text>
</comment>
<dbReference type="PANTHER" id="PTHR23150:SF19">
    <property type="entry name" value="FORMYLGLYCINE-GENERATING ENZYME"/>
    <property type="match status" value="1"/>
</dbReference>
<dbReference type="EMBL" id="JBHTLR010000003">
    <property type="protein sequence ID" value="MFD1215019.1"/>
    <property type="molecule type" value="Genomic_DNA"/>
</dbReference>
<reference evidence="3" key="1">
    <citation type="journal article" date="2019" name="Int. J. Syst. Evol. Microbiol.">
        <title>The Global Catalogue of Microorganisms (GCM) 10K type strain sequencing project: providing services to taxonomists for standard genome sequencing and annotation.</title>
        <authorList>
            <consortium name="The Broad Institute Genomics Platform"/>
            <consortium name="The Broad Institute Genome Sequencing Center for Infectious Disease"/>
            <person name="Wu L."/>
            <person name="Ma J."/>
        </authorList>
    </citation>
    <scope>NUCLEOTIDE SEQUENCE [LARGE SCALE GENOMIC DNA]</scope>
    <source>
        <strain evidence="3">CCUG 54356</strain>
    </source>
</reference>
<dbReference type="Gene3D" id="3.90.1580.10">
    <property type="entry name" value="paralog of FGE (formylglycine-generating enzyme)"/>
    <property type="match status" value="1"/>
</dbReference>
<proteinExistence type="predicted"/>